<keyword evidence="11" id="KW-1185">Reference proteome</keyword>
<keyword evidence="7" id="KW-0234">DNA repair</keyword>
<sequence>MFQSKIERLWSLMVLHKIFKQFYFSRVFLICNDIMKKAGTLKKPIRKVSTKPANSSSKPNKGKRKTKFTKSSSESHSAPPISASLSSFLKKWPILTPDFFQIDALDLAPRLLGKFLRRDDVVLQITEVEAYRQNDSACHGRFGVTARTAPVIQSSWSVWQSERMTRFQNLNEKIDLFCRLVKH</sequence>
<dbReference type="InterPro" id="IPR011034">
    <property type="entry name" value="Formyl_transferase-like_C_sf"/>
</dbReference>
<protein>
    <recommendedName>
        <fullName evidence="4">DNA-3-methyladenine glycosylase II</fullName>
        <ecNumber evidence="4">3.2.2.21</ecNumber>
    </recommendedName>
    <alternativeName>
        <fullName evidence="8">3-methyladenine DNA glycosidase</fullName>
    </alternativeName>
</protein>
<evidence type="ECO:0000256" key="8">
    <source>
        <dbReference type="ARBA" id="ARBA00033426"/>
    </source>
</evidence>
<comment type="caution">
    <text evidence="10">The sequence shown here is derived from an EMBL/GenBank/DDBJ whole genome shotgun (WGS) entry which is preliminary data.</text>
</comment>
<feature type="region of interest" description="Disordered" evidence="9">
    <location>
        <begin position="45"/>
        <end position="81"/>
    </location>
</feature>
<dbReference type="EC" id="3.2.2.21" evidence="4"/>
<comment type="similarity">
    <text evidence="3">Belongs to the DNA glycosylase MPG family.</text>
</comment>
<proteinExistence type="inferred from homology"/>
<dbReference type="InterPro" id="IPR036995">
    <property type="entry name" value="MPG_sf"/>
</dbReference>
<name>A0AAV0EK28_9ASTE</name>
<evidence type="ECO:0000313" key="10">
    <source>
        <dbReference type="EMBL" id="CAH9124526.1"/>
    </source>
</evidence>
<dbReference type="Pfam" id="PF02245">
    <property type="entry name" value="Pur_DNA_glyco"/>
    <property type="match status" value="1"/>
</dbReference>
<dbReference type="Gene3D" id="3.10.300.10">
    <property type="entry name" value="Methylpurine-DNA glycosylase (MPG)"/>
    <property type="match status" value="1"/>
</dbReference>
<evidence type="ECO:0000256" key="2">
    <source>
        <dbReference type="ARBA" id="ARBA00002421"/>
    </source>
</evidence>
<dbReference type="InterPro" id="IPR003180">
    <property type="entry name" value="MPG"/>
</dbReference>
<feature type="compositionally biased region" description="Low complexity" evidence="9">
    <location>
        <begin position="71"/>
        <end position="81"/>
    </location>
</feature>
<evidence type="ECO:0000256" key="3">
    <source>
        <dbReference type="ARBA" id="ARBA00009232"/>
    </source>
</evidence>
<dbReference type="PANTHER" id="PTHR10429">
    <property type="entry name" value="DNA-3-METHYLADENINE GLYCOSYLASE"/>
    <property type="match status" value="1"/>
</dbReference>
<dbReference type="SUPFAM" id="SSF50486">
    <property type="entry name" value="FMT C-terminal domain-like"/>
    <property type="match status" value="1"/>
</dbReference>
<evidence type="ECO:0000256" key="4">
    <source>
        <dbReference type="ARBA" id="ARBA00012000"/>
    </source>
</evidence>
<reference evidence="10" key="1">
    <citation type="submission" date="2022-07" db="EMBL/GenBank/DDBJ databases">
        <authorList>
            <person name="Macas J."/>
            <person name="Novak P."/>
            <person name="Neumann P."/>
        </authorList>
    </citation>
    <scope>NUCLEOTIDE SEQUENCE</scope>
</reference>
<evidence type="ECO:0000256" key="1">
    <source>
        <dbReference type="ARBA" id="ARBA00000086"/>
    </source>
</evidence>
<dbReference type="PANTHER" id="PTHR10429:SF0">
    <property type="entry name" value="DNA-3-METHYLADENINE GLYCOSYLASE"/>
    <property type="match status" value="1"/>
</dbReference>
<evidence type="ECO:0000256" key="9">
    <source>
        <dbReference type="SAM" id="MobiDB-lite"/>
    </source>
</evidence>
<dbReference type="EMBL" id="CAMAPF010000934">
    <property type="protein sequence ID" value="CAH9124526.1"/>
    <property type="molecule type" value="Genomic_DNA"/>
</dbReference>
<dbReference type="GO" id="GO:0003905">
    <property type="term" value="F:alkylbase DNA N-glycosylase activity"/>
    <property type="evidence" value="ECO:0007669"/>
    <property type="project" value="UniProtKB-EC"/>
</dbReference>
<evidence type="ECO:0000256" key="5">
    <source>
        <dbReference type="ARBA" id="ARBA00022763"/>
    </source>
</evidence>
<comment type="function">
    <text evidence="2">Hydrolysis of the deoxyribose N-glycosidic bond to excise 3-methyladenine, and 7-methylguanine from the damaged DNA polymer formed by alkylation lesions.</text>
</comment>
<dbReference type="AlphaFoldDB" id="A0AAV0EK28"/>
<dbReference type="GO" id="GO:0003677">
    <property type="term" value="F:DNA binding"/>
    <property type="evidence" value="ECO:0007669"/>
    <property type="project" value="InterPro"/>
</dbReference>
<dbReference type="Proteomes" id="UP001152523">
    <property type="component" value="Unassembled WGS sequence"/>
</dbReference>
<evidence type="ECO:0000256" key="6">
    <source>
        <dbReference type="ARBA" id="ARBA00022801"/>
    </source>
</evidence>
<accession>A0AAV0EK28</accession>
<keyword evidence="6" id="KW-0378">Hydrolase</keyword>
<gene>
    <name evidence="10" type="ORF">CEPIT_LOCUS26044</name>
</gene>
<evidence type="ECO:0000313" key="11">
    <source>
        <dbReference type="Proteomes" id="UP001152523"/>
    </source>
</evidence>
<comment type="catalytic activity">
    <reaction evidence="1">
        <text>Hydrolysis of alkylated DNA, releasing 3-methyladenine, 3-methylguanine, 7-methylguanine and 7-methyladenine.</text>
        <dbReference type="EC" id="3.2.2.21"/>
    </reaction>
</comment>
<dbReference type="GO" id="GO:0006284">
    <property type="term" value="P:base-excision repair"/>
    <property type="evidence" value="ECO:0007669"/>
    <property type="project" value="InterPro"/>
</dbReference>
<keyword evidence="5" id="KW-0227">DNA damage</keyword>
<organism evidence="10 11">
    <name type="scientific">Cuscuta epithymum</name>
    <dbReference type="NCBI Taxonomy" id="186058"/>
    <lineage>
        <taxon>Eukaryota</taxon>
        <taxon>Viridiplantae</taxon>
        <taxon>Streptophyta</taxon>
        <taxon>Embryophyta</taxon>
        <taxon>Tracheophyta</taxon>
        <taxon>Spermatophyta</taxon>
        <taxon>Magnoliopsida</taxon>
        <taxon>eudicotyledons</taxon>
        <taxon>Gunneridae</taxon>
        <taxon>Pentapetalae</taxon>
        <taxon>asterids</taxon>
        <taxon>lamiids</taxon>
        <taxon>Solanales</taxon>
        <taxon>Convolvulaceae</taxon>
        <taxon>Cuscuteae</taxon>
        <taxon>Cuscuta</taxon>
        <taxon>Cuscuta subgen. Cuscuta</taxon>
    </lineage>
</organism>
<evidence type="ECO:0000256" key="7">
    <source>
        <dbReference type="ARBA" id="ARBA00023204"/>
    </source>
</evidence>